<proteinExistence type="predicted"/>
<dbReference type="OrthoDB" id="10344757at2759"/>
<dbReference type="Proteomes" id="UP000316270">
    <property type="component" value="Chromosome 8"/>
</dbReference>
<protein>
    <submittedName>
        <fullName evidence="2">Uncharacterized protein</fullName>
    </submittedName>
</protein>
<feature type="region of interest" description="Disordered" evidence="1">
    <location>
        <begin position="36"/>
        <end position="55"/>
    </location>
</feature>
<accession>A0A517LBK0</accession>
<dbReference type="AlphaFoldDB" id="A0A517LBK0"/>
<name>A0A517LBK0_9PEZI</name>
<dbReference type="EMBL" id="CP042192">
    <property type="protein sequence ID" value="QDS73013.1"/>
    <property type="molecule type" value="Genomic_DNA"/>
</dbReference>
<gene>
    <name evidence="2" type="ORF">FKW77_009104</name>
</gene>
<reference evidence="2 3" key="1">
    <citation type="submission" date="2019-07" db="EMBL/GenBank/DDBJ databases">
        <title>Finished genome of Venturia effusa.</title>
        <authorList>
            <person name="Young C.A."/>
            <person name="Cox M.P."/>
            <person name="Ganley A.R.D."/>
            <person name="David W.J."/>
        </authorList>
    </citation>
    <scope>NUCLEOTIDE SEQUENCE [LARGE SCALE GENOMIC DNA]</scope>
    <source>
        <strain evidence="3">albino</strain>
    </source>
</reference>
<sequence length="55" mass="5833">MAHEKEQPWKMHYVPENGNPALVSYQEKKGAEIIADGGSAGPPVEEGVAAAKNTV</sequence>
<evidence type="ECO:0000313" key="3">
    <source>
        <dbReference type="Proteomes" id="UP000316270"/>
    </source>
</evidence>
<evidence type="ECO:0000256" key="1">
    <source>
        <dbReference type="SAM" id="MobiDB-lite"/>
    </source>
</evidence>
<evidence type="ECO:0000313" key="2">
    <source>
        <dbReference type="EMBL" id="QDS73013.1"/>
    </source>
</evidence>
<keyword evidence="3" id="KW-1185">Reference proteome</keyword>
<organism evidence="2 3">
    <name type="scientific">Venturia effusa</name>
    <dbReference type="NCBI Taxonomy" id="50376"/>
    <lineage>
        <taxon>Eukaryota</taxon>
        <taxon>Fungi</taxon>
        <taxon>Dikarya</taxon>
        <taxon>Ascomycota</taxon>
        <taxon>Pezizomycotina</taxon>
        <taxon>Dothideomycetes</taxon>
        <taxon>Pleosporomycetidae</taxon>
        <taxon>Venturiales</taxon>
        <taxon>Venturiaceae</taxon>
        <taxon>Venturia</taxon>
    </lineage>
</organism>